<accession>A0A9P9FQQ9</accession>
<evidence type="ECO:0000313" key="2">
    <source>
        <dbReference type="EMBL" id="KAH7170861.1"/>
    </source>
</evidence>
<evidence type="ECO:0008006" key="4">
    <source>
        <dbReference type="Google" id="ProtNLM"/>
    </source>
</evidence>
<feature type="compositionally biased region" description="Low complexity" evidence="1">
    <location>
        <begin position="1"/>
        <end position="16"/>
    </location>
</feature>
<feature type="region of interest" description="Disordered" evidence="1">
    <location>
        <begin position="312"/>
        <end position="331"/>
    </location>
</feature>
<keyword evidence="3" id="KW-1185">Reference proteome</keyword>
<dbReference type="Proteomes" id="UP000738349">
    <property type="component" value="Unassembled WGS sequence"/>
</dbReference>
<evidence type="ECO:0000313" key="3">
    <source>
        <dbReference type="Proteomes" id="UP000738349"/>
    </source>
</evidence>
<sequence length="331" mass="36140">MLGRSFPAPAQVASPQSPNPMPQRAQGKVRFVLLAQGLEDLLHTAAVPAPQASAPCHWSPAISRSREIASKKTSRFVAVRRRVTTVPAPFRLSAHTPSHALSRNAGFFFFFLFPLALPLLLCASVGPPSVVVSARSSGCFARLGTGPDAAGSSVIWGVDALKAPRPLQAQLVGTHAHTLTHSRTRPLTLTRSHTLSLSFLLLTYSLTRLTRRKYPFASHLPSHYLVSSVTLPSSFPPRIAYRPAQLFPLLYLDFNLYLPVILLAGPFCHTSSHRHSSQTSAFGTLPRSQYTWVSTLDSRLLKHQPSAVALPSTSIRNRQSRSETALVTHRP</sequence>
<feature type="region of interest" description="Disordered" evidence="1">
    <location>
        <begin position="1"/>
        <end position="23"/>
    </location>
</feature>
<comment type="caution">
    <text evidence="2">The sequence shown here is derived from an EMBL/GenBank/DDBJ whole genome shotgun (WGS) entry which is preliminary data.</text>
</comment>
<dbReference type="EMBL" id="JAGMUV010000002">
    <property type="protein sequence ID" value="KAH7170861.1"/>
    <property type="molecule type" value="Genomic_DNA"/>
</dbReference>
<organism evidence="2 3">
    <name type="scientific">Dactylonectria macrodidyma</name>
    <dbReference type="NCBI Taxonomy" id="307937"/>
    <lineage>
        <taxon>Eukaryota</taxon>
        <taxon>Fungi</taxon>
        <taxon>Dikarya</taxon>
        <taxon>Ascomycota</taxon>
        <taxon>Pezizomycotina</taxon>
        <taxon>Sordariomycetes</taxon>
        <taxon>Hypocreomycetidae</taxon>
        <taxon>Hypocreales</taxon>
        <taxon>Nectriaceae</taxon>
        <taxon>Dactylonectria</taxon>
    </lineage>
</organism>
<protein>
    <recommendedName>
        <fullName evidence="4">Transmembrane protein</fullName>
    </recommendedName>
</protein>
<dbReference type="AlphaFoldDB" id="A0A9P9FQQ9"/>
<proteinExistence type="predicted"/>
<name>A0A9P9FQQ9_9HYPO</name>
<evidence type="ECO:0000256" key="1">
    <source>
        <dbReference type="SAM" id="MobiDB-lite"/>
    </source>
</evidence>
<gene>
    <name evidence="2" type="ORF">EDB81DRAFT_182107</name>
</gene>
<reference evidence="2" key="1">
    <citation type="journal article" date="2021" name="Nat. Commun.">
        <title>Genetic determinants of endophytism in the Arabidopsis root mycobiome.</title>
        <authorList>
            <person name="Mesny F."/>
            <person name="Miyauchi S."/>
            <person name="Thiergart T."/>
            <person name="Pickel B."/>
            <person name="Atanasova L."/>
            <person name="Karlsson M."/>
            <person name="Huettel B."/>
            <person name="Barry K.W."/>
            <person name="Haridas S."/>
            <person name="Chen C."/>
            <person name="Bauer D."/>
            <person name="Andreopoulos W."/>
            <person name="Pangilinan J."/>
            <person name="LaButti K."/>
            <person name="Riley R."/>
            <person name="Lipzen A."/>
            <person name="Clum A."/>
            <person name="Drula E."/>
            <person name="Henrissat B."/>
            <person name="Kohler A."/>
            <person name="Grigoriev I.V."/>
            <person name="Martin F.M."/>
            <person name="Hacquard S."/>
        </authorList>
    </citation>
    <scope>NUCLEOTIDE SEQUENCE</scope>
    <source>
        <strain evidence="2">MPI-CAGE-AT-0147</strain>
    </source>
</reference>
<feature type="compositionally biased region" description="Polar residues" evidence="1">
    <location>
        <begin position="312"/>
        <end position="325"/>
    </location>
</feature>